<gene>
    <name evidence="1" type="ORF">Pcinc_018074</name>
</gene>
<proteinExistence type="predicted"/>
<organism evidence="1 2">
    <name type="scientific">Petrolisthes cinctipes</name>
    <name type="common">Flat porcelain crab</name>
    <dbReference type="NCBI Taxonomy" id="88211"/>
    <lineage>
        <taxon>Eukaryota</taxon>
        <taxon>Metazoa</taxon>
        <taxon>Ecdysozoa</taxon>
        <taxon>Arthropoda</taxon>
        <taxon>Crustacea</taxon>
        <taxon>Multicrustacea</taxon>
        <taxon>Malacostraca</taxon>
        <taxon>Eumalacostraca</taxon>
        <taxon>Eucarida</taxon>
        <taxon>Decapoda</taxon>
        <taxon>Pleocyemata</taxon>
        <taxon>Anomura</taxon>
        <taxon>Galatheoidea</taxon>
        <taxon>Porcellanidae</taxon>
        <taxon>Petrolisthes</taxon>
    </lineage>
</organism>
<sequence length="148" mass="16966">MWCEENKQDSCRETDVKDETWKREDRRVVRQFVSPSPLHLLVIFALLSHIRTTCFTHRVSSSLHLPTTLSPLTHHSYPPFTLPLTHHTLPLIHHSPPHPPLSSSPTTLLLTHHSPPHPPLFLLTPSLSPPHPPLSLTHHTPPRWQRGK</sequence>
<evidence type="ECO:0000313" key="2">
    <source>
        <dbReference type="Proteomes" id="UP001286313"/>
    </source>
</evidence>
<dbReference type="EMBL" id="JAWQEG010001707">
    <property type="protein sequence ID" value="KAK3877207.1"/>
    <property type="molecule type" value="Genomic_DNA"/>
</dbReference>
<keyword evidence="2" id="KW-1185">Reference proteome</keyword>
<reference evidence="1" key="1">
    <citation type="submission" date="2023-10" db="EMBL/GenBank/DDBJ databases">
        <title>Genome assemblies of two species of porcelain crab, Petrolisthes cinctipes and Petrolisthes manimaculis (Anomura: Porcellanidae).</title>
        <authorList>
            <person name="Angst P."/>
        </authorList>
    </citation>
    <scope>NUCLEOTIDE SEQUENCE</scope>
    <source>
        <strain evidence="1">PB745_01</strain>
        <tissue evidence="1">Gill</tissue>
    </source>
</reference>
<evidence type="ECO:0000313" key="1">
    <source>
        <dbReference type="EMBL" id="KAK3877207.1"/>
    </source>
</evidence>
<accession>A0AAE1KN50</accession>
<name>A0AAE1KN50_PETCI</name>
<dbReference type="AlphaFoldDB" id="A0AAE1KN50"/>
<dbReference type="Proteomes" id="UP001286313">
    <property type="component" value="Unassembled WGS sequence"/>
</dbReference>
<protein>
    <submittedName>
        <fullName evidence="1">Uncharacterized protein</fullName>
    </submittedName>
</protein>
<comment type="caution">
    <text evidence="1">The sequence shown here is derived from an EMBL/GenBank/DDBJ whole genome shotgun (WGS) entry which is preliminary data.</text>
</comment>